<proteinExistence type="predicted"/>
<comment type="caution">
    <text evidence="1">The sequence shown here is derived from an EMBL/GenBank/DDBJ whole genome shotgun (WGS) entry which is preliminary data.</text>
</comment>
<reference evidence="1" key="1">
    <citation type="submission" date="2022-05" db="EMBL/GenBank/DDBJ databases">
        <title>Chromosome-level genome of Chaenocephalus aceratus.</title>
        <authorList>
            <person name="Park H."/>
        </authorList>
    </citation>
    <scope>NUCLEOTIDE SEQUENCE</scope>
    <source>
        <strain evidence="1">KU_202001</strain>
    </source>
</reference>
<gene>
    <name evidence="1" type="ORF">KUCAC02_007994</name>
</gene>
<sequence length="66" mass="7097">LISLPIITPPIWHQPARSIMADNSVSLQADLFEHLARIVSGGCEPQTRSLKAVSLTGDQATSVCVR</sequence>
<feature type="non-terminal residue" evidence="1">
    <location>
        <position position="1"/>
    </location>
</feature>
<dbReference type="Proteomes" id="UP001057452">
    <property type="component" value="Chromosome 8"/>
</dbReference>
<keyword evidence="2" id="KW-1185">Reference proteome</keyword>
<name>A0ACB9X724_CHAAC</name>
<protein>
    <submittedName>
        <fullName evidence="1">Uncharacterized protein</fullName>
    </submittedName>
</protein>
<evidence type="ECO:0000313" key="1">
    <source>
        <dbReference type="EMBL" id="KAI4822443.1"/>
    </source>
</evidence>
<organism evidence="1 2">
    <name type="scientific">Chaenocephalus aceratus</name>
    <name type="common">Blackfin icefish</name>
    <name type="synonym">Chaenichthys aceratus</name>
    <dbReference type="NCBI Taxonomy" id="36190"/>
    <lineage>
        <taxon>Eukaryota</taxon>
        <taxon>Metazoa</taxon>
        <taxon>Chordata</taxon>
        <taxon>Craniata</taxon>
        <taxon>Vertebrata</taxon>
        <taxon>Euteleostomi</taxon>
        <taxon>Actinopterygii</taxon>
        <taxon>Neopterygii</taxon>
        <taxon>Teleostei</taxon>
        <taxon>Neoteleostei</taxon>
        <taxon>Acanthomorphata</taxon>
        <taxon>Eupercaria</taxon>
        <taxon>Perciformes</taxon>
        <taxon>Notothenioidei</taxon>
        <taxon>Channichthyidae</taxon>
        <taxon>Chaenocephalus</taxon>
    </lineage>
</organism>
<dbReference type="EMBL" id="CM043792">
    <property type="protein sequence ID" value="KAI4822443.1"/>
    <property type="molecule type" value="Genomic_DNA"/>
</dbReference>
<accession>A0ACB9X724</accession>
<evidence type="ECO:0000313" key="2">
    <source>
        <dbReference type="Proteomes" id="UP001057452"/>
    </source>
</evidence>
<feature type="non-terminal residue" evidence="1">
    <location>
        <position position="66"/>
    </location>
</feature>